<dbReference type="InterPro" id="IPR027368">
    <property type="entry name" value="MnmE_dom2"/>
</dbReference>
<dbReference type="InterPro" id="IPR027266">
    <property type="entry name" value="TrmE/GcvT-like"/>
</dbReference>
<accession>E4ZH08</accession>
<dbReference type="SUPFAM" id="SSF52540">
    <property type="entry name" value="P-loop containing nucleoside triphosphate hydrolases"/>
    <property type="match status" value="1"/>
</dbReference>
<evidence type="ECO:0000256" key="3">
    <source>
        <dbReference type="ARBA" id="ARBA00022741"/>
    </source>
</evidence>
<dbReference type="InParanoid" id="E4ZH08"/>
<gene>
    <name evidence="8" type="ORF">LEMA_P067040.1</name>
</gene>
<comment type="similarity">
    <text evidence="1">Belongs to the TRAFAC class TrmE-Era-EngA-EngB-Septin-like GTPase superfamily. TrmE GTPase family.</text>
</comment>
<dbReference type="PANTHER" id="PTHR42714">
    <property type="entry name" value="TRNA MODIFICATION GTPASE GTPBP3"/>
    <property type="match status" value="1"/>
</dbReference>
<evidence type="ECO:0000313" key="9">
    <source>
        <dbReference type="Proteomes" id="UP000002668"/>
    </source>
</evidence>
<dbReference type="NCBIfam" id="TIGR00231">
    <property type="entry name" value="small_GTP"/>
    <property type="match status" value="1"/>
</dbReference>
<organism evidence="8 9">
    <name type="scientific">Leptosphaeria maculans (strain JN3 / isolate v23.1.3 / race Av1-4-5-6-7-8)</name>
    <name type="common">Blackleg fungus</name>
    <name type="synonym">Phoma lingam</name>
    <dbReference type="NCBI Taxonomy" id="985895"/>
    <lineage>
        <taxon>Eukaryota</taxon>
        <taxon>Fungi</taxon>
        <taxon>Dikarya</taxon>
        <taxon>Ascomycota</taxon>
        <taxon>Pezizomycotina</taxon>
        <taxon>Dothideomycetes</taxon>
        <taxon>Pleosporomycetidae</taxon>
        <taxon>Pleosporales</taxon>
        <taxon>Pleosporineae</taxon>
        <taxon>Leptosphaeriaceae</taxon>
        <taxon>Plenodomus</taxon>
        <taxon>Plenodomus lingam/Leptosphaeria maculans species complex</taxon>
    </lineage>
</organism>
<dbReference type="CDD" id="cd04164">
    <property type="entry name" value="trmE"/>
    <property type="match status" value="1"/>
</dbReference>
<dbReference type="VEuPathDB" id="FungiDB:LEMA_P067040.1"/>
<dbReference type="GO" id="GO:0005739">
    <property type="term" value="C:mitochondrion"/>
    <property type="evidence" value="ECO:0007669"/>
    <property type="project" value="TreeGrafter"/>
</dbReference>
<dbReference type="Gene3D" id="3.30.1360.120">
    <property type="entry name" value="Probable tRNA modification gtpase trme, domain 1"/>
    <property type="match status" value="1"/>
</dbReference>
<dbReference type="InterPro" id="IPR006073">
    <property type="entry name" value="GTP-bd"/>
</dbReference>
<dbReference type="PANTHER" id="PTHR42714:SF2">
    <property type="entry name" value="TRNA MODIFICATION GTPASE GTPBP3, MITOCHONDRIAL"/>
    <property type="match status" value="1"/>
</dbReference>
<evidence type="ECO:0000256" key="1">
    <source>
        <dbReference type="ARBA" id="ARBA00011043"/>
    </source>
</evidence>
<dbReference type="CDD" id="cd14858">
    <property type="entry name" value="TrmE_N"/>
    <property type="match status" value="1"/>
</dbReference>
<dbReference type="OMA" id="NECAMYL"/>
<dbReference type="FunCoup" id="E4ZH08">
    <property type="interactions" value="398"/>
</dbReference>
<dbReference type="InterPro" id="IPR025867">
    <property type="entry name" value="MnmE_helical"/>
</dbReference>
<evidence type="ECO:0000256" key="2">
    <source>
        <dbReference type="ARBA" id="ARBA00022694"/>
    </source>
</evidence>
<dbReference type="InterPro" id="IPR005225">
    <property type="entry name" value="Small_GTP-bd"/>
</dbReference>
<dbReference type="Proteomes" id="UP000002668">
    <property type="component" value="Genome"/>
</dbReference>
<dbReference type="Gene3D" id="1.20.120.430">
    <property type="entry name" value="tRNA modification GTPase MnmE domain 2"/>
    <property type="match status" value="1"/>
</dbReference>
<dbReference type="InterPro" id="IPR018948">
    <property type="entry name" value="GTP-bd_TrmE_N"/>
</dbReference>
<keyword evidence="2" id="KW-0819">tRNA processing</keyword>
<evidence type="ECO:0000259" key="7">
    <source>
        <dbReference type="Pfam" id="PF12631"/>
    </source>
</evidence>
<dbReference type="Pfam" id="PF12631">
    <property type="entry name" value="MnmE_helical"/>
    <property type="match status" value="1"/>
</dbReference>
<name>E4ZH08_LEPMJ</name>
<dbReference type="AlphaFoldDB" id="E4ZH08"/>
<dbReference type="GO" id="GO:0005525">
    <property type="term" value="F:GTP binding"/>
    <property type="evidence" value="ECO:0007669"/>
    <property type="project" value="UniProtKB-KW"/>
</dbReference>
<evidence type="ECO:0000256" key="4">
    <source>
        <dbReference type="ARBA" id="ARBA00023134"/>
    </source>
</evidence>
<dbReference type="InterPro" id="IPR031168">
    <property type="entry name" value="G_TrmE"/>
</dbReference>
<dbReference type="Pfam" id="PF01926">
    <property type="entry name" value="MMR_HSR1"/>
    <property type="match status" value="1"/>
</dbReference>
<sequence length="723" mass="77820">MRATILTLKRGYSLSVSKPSCYSPLARTVVPLGRVGCCLAGCGSHHVSSSSSFYSRTPSRLKPVHQRQYHASTPLHDDPTIYALSTAPGRAAIAVIRISGSACRQIYHALCPSAAFPKPRQATLRKLYTPNISPSPATLLDSGALVLYFPAPSTVTGEDLLELHVHGGPAIVRAVLAAIPACTKVADAVSGGTAAAQIRYAEPGEFTRRAFANNRMDLPQIESLGETLSATTEEQRKLSVRGTTSSLAARYEQWRMLLLAARGELEALIDFSEDQHFDESPAVLCASVAKQVHSLRIHMEAHVANAVRGELLRNGISVALLGAPNAGKSSLLNRIVGRDAAIVSHEAGTTRDVVEVGLDLGGWLVKMGDMAGLRRAGLLGEESVGAIEKEGIRRAKQRAFESDVLVVVQDATTEMDPEVMETAKQCVGMGISVLVAINKCDRLTEPDSAHAAWRAVLQPSLGISNNQVSFVSCKEATPSNAGDMQAFLNNLLNTFRTMTSALVPDSDPDPSIWQESLGATERQRVLLSECLIYLDTFLTTVSADGSEEEEVDVVVAAESLRSAAEALGRITGRGESGDVEEVLGVVFEKEPRYKAFRPYVCALLAPMTRSAVHVYMQRKIATCEALLRVSHNGIRVLDVRAGGAGSRRRMMAFPDFACFVSASKRHGRLPRTFELKSTAARGTARPVNGDRYGVELCYGFGSPDGFNSKAESYGRPCRIGGRW</sequence>
<evidence type="ECO:0000313" key="8">
    <source>
        <dbReference type="EMBL" id="CBX90578.1"/>
    </source>
</evidence>
<dbReference type="HOGENOM" id="CLU_019624_3_0_1"/>
<evidence type="ECO:0000259" key="5">
    <source>
        <dbReference type="Pfam" id="PF01926"/>
    </source>
</evidence>
<dbReference type="GO" id="GO:0002098">
    <property type="term" value="P:tRNA wobble uridine modification"/>
    <property type="evidence" value="ECO:0007669"/>
    <property type="project" value="TreeGrafter"/>
</dbReference>
<dbReference type="GO" id="GO:0030488">
    <property type="term" value="P:tRNA methylation"/>
    <property type="evidence" value="ECO:0007669"/>
    <property type="project" value="TreeGrafter"/>
</dbReference>
<proteinExistence type="inferred from homology"/>
<dbReference type="STRING" id="985895.E4ZH08"/>
<dbReference type="OrthoDB" id="188276at2759"/>
<keyword evidence="4" id="KW-0342">GTP-binding</keyword>
<keyword evidence="3" id="KW-0547">Nucleotide-binding</keyword>
<reference evidence="9" key="1">
    <citation type="journal article" date="2011" name="Nat. Commun.">
        <title>Effector diversification within compartments of the Leptosphaeria maculans genome affected by Repeat-Induced Point mutations.</title>
        <authorList>
            <person name="Rouxel T."/>
            <person name="Grandaubert J."/>
            <person name="Hane J.K."/>
            <person name="Hoede C."/>
            <person name="van de Wouw A.P."/>
            <person name="Couloux A."/>
            <person name="Dominguez V."/>
            <person name="Anthouard V."/>
            <person name="Bally P."/>
            <person name="Bourras S."/>
            <person name="Cozijnsen A.J."/>
            <person name="Ciuffetti L.M."/>
            <person name="Degrave A."/>
            <person name="Dilmaghani A."/>
            <person name="Duret L."/>
            <person name="Fudal I."/>
            <person name="Goodwin S.B."/>
            <person name="Gout L."/>
            <person name="Glaser N."/>
            <person name="Linglin J."/>
            <person name="Kema G.H.J."/>
            <person name="Lapalu N."/>
            <person name="Lawrence C.B."/>
            <person name="May K."/>
            <person name="Meyer M."/>
            <person name="Ollivier B."/>
            <person name="Poulain J."/>
            <person name="Schoch C.L."/>
            <person name="Simon A."/>
            <person name="Spatafora J.W."/>
            <person name="Stachowiak A."/>
            <person name="Turgeon B.G."/>
            <person name="Tyler B.M."/>
            <person name="Vincent D."/>
            <person name="Weissenbach J."/>
            <person name="Amselem J."/>
            <person name="Quesneville H."/>
            <person name="Oliver R.P."/>
            <person name="Wincker P."/>
            <person name="Balesdent M.-H."/>
            <person name="Howlett B.J."/>
        </authorList>
    </citation>
    <scope>NUCLEOTIDE SEQUENCE [LARGE SCALE GENOMIC DNA]</scope>
    <source>
        <strain evidence="9">JN3 / isolate v23.1.3 / race Av1-4-5-6-7-8</strain>
    </source>
</reference>
<keyword evidence="9" id="KW-1185">Reference proteome</keyword>
<feature type="domain" description="G" evidence="5">
    <location>
        <begin position="318"/>
        <end position="439"/>
    </location>
</feature>
<dbReference type="Gene3D" id="3.40.50.300">
    <property type="entry name" value="P-loop containing nucleotide triphosphate hydrolases"/>
    <property type="match status" value="1"/>
</dbReference>
<dbReference type="InterPro" id="IPR004520">
    <property type="entry name" value="GTPase_MnmE"/>
</dbReference>
<dbReference type="SUPFAM" id="SSF103025">
    <property type="entry name" value="Folate-binding domain"/>
    <property type="match status" value="1"/>
</dbReference>
<feature type="domain" description="GTP-binding protein TrmE N-terminal" evidence="6">
    <location>
        <begin position="80"/>
        <end position="215"/>
    </location>
</feature>
<dbReference type="InterPro" id="IPR027417">
    <property type="entry name" value="P-loop_NTPase"/>
</dbReference>
<dbReference type="GO" id="GO:0003924">
    <property type="term" value="F:GTPase activity"/>
    <property type="evidence" value="ECO:0007669"/>
    <property type="project" value="InterPro"/>
</dbReference>
<feature type="domain" description="MnmE helical" evidence="7">
    <location>
        <begin position="218"/>
        <end position="589"/>
    </location>
</feature>
<evidence type="ECO:0000259" key="6">
    <source>
        <dbReference type="Pfam" id="PF10396"/>
    </source>
</evidence>
<dbReference type="HAMAP" id="MF_00379">
    <property type="entry name" value="GTPase_MnmE"/>
    <property type="match status" value="1"/>
</dbReference>
<protein>
    <submittedName>
        <fullName evidence="8">Uncharacterized protein</fullName>
    </submittedName>
</protein>
<dbReference type="EMBL" id="FP929064">
    <property type="protein sequence ID" value="CBX90578.1"/>
    <property type="molecule type" value="Genomic_DNA"/>
</dbReference>
<dbReference type="Pfam" id="PF10396">
    <property type="entry name" value="TrmE_N"/>
    <property type="match status" value="1"/>
</dbReference>
<dbReference type="eggNOG" id="KOG1191">
    <property type="taxonomic scope" value="Eukaryota"/>
</dbReference>